<dbReference type="EMBL" id="JADIMZ010000100">
    <property type="protein sequence ID" value="MBO8432932.1"/>
    <property type="molecule type" value="Genomic_DNA"/>
</dbReference>
<feature type="region of interest" description="Disordered" evidence="1">
    <location>
        <begin position="128"/>
        <end position="149"/>
    </location>
</feature>
<evidence type="ECO:0000313" key="2">
    <source>
        <dbReference type="EMBL" id="MBO8432932.1"/>
    </source>
</evidence>
<dbReference type="Proteomes" id="UP000823612">
    <property type="component" value="Unassembled WGS sequence"/>
</dbReference>
<dbReference type="AlphaFoldDB" id="A0A9D9DRQ0"/>
<proteinExistence type="predicted"/>
<organism evidence="2 3">
    <name type="scientific">Candidatus Pullibacteroides excrementavium</name>
    <dbReference type="NCBI Taxonomy" id="2840905"/>
    <lineage>
        <taxon>Bacteria</taxon>
        <taxon>Pseudomonadati</taxon>
        <taxon>Bacteroidota</taxon>
        <taxon>Bacteroidia</taxon>
        <taxon>Bacteroidales</taxon>
        <taxon>Candidatus Pullibacteroides</taxon>
    </lineage>
</organism>
<feature type="compositionally biased region" description="Acidic residues" evidence="1">
    <location>
        <begin position="137"/>
        <end position="149"/>
    </location>
</feature>
<gene>
    <name evidence="2" type="ORF">IAB08_06540</name>
</gene>
<evidence type="ECO:0000313" key="3">
    <source>
        <dbReference type="Proteomes" id="UP000823612"/>
    </source>
</evidence>
<protein>
    <submittedName>
        <fullName evidence="2">Uncharacterized protein</fullName>
    </submittedName>
</protein>
<sequence>MITKILDAFSQLGFKLEEVEEVGYSFEYEGSDFLYMVNVQNPEFLTIAVPGFYECDEAEKSALYVLEDKFNAALRYVKIYTIGGALWLFYERELLEEDNPAQVISHMICHLEFALSYIRRTLEGADTETGNTVSAIEEPEAKDETDTDE</sequence>
<comment type="caution">
    <text evidence="2">The sequence shown here is derived from an EMBL/GenBank/DDBJ whole genome shotgun (WGS) entry which is preliminary data.</text>
</comment>
<reference evidence="2" key="2">
    <citation type="journal article" date="2021" name="PeerJ">
        <title>Extensive microbial diversity within the chicken gut microbiome revealed by metagenomics and culture.</title>
        <authorList>
            <person name="Gilroy R."/>
            <person name="Ravi A."/>
            <person name="Getino M."/>
            <person name="Pursley I."/>
            <person name="Horton D.L."/>
            <person name="Alikhan N.F."/>
            <person name="Baker D."/>
            <person name="Gharbi K."/>
            <person name="Hall N."/>
            <person name="Watson M."/>
            <person name="Adriaenssens E.M."/>
            <person name="Foster-Nyarko E."/>
            <person name="Jarju S."/>
            <person name="Secka A."/>
            <person name="Antonio M."/>
            <person name="Oren A."/>
            <person name="Chaudhuri R.R."/>
            <person name="La Ragione R."/>
            <person name="Hildebrand F."/>
            <person name="Pallen M.J."/>
        </authorList>
    </citation>
    <scope>NUCLEOTIDE SEQUENCE</scope>
    <source>
        <strain evidence="2">2889</strain>
    </source>
</reference>
<accession>A0A9D9DRQ0</accession>
<reference evidence="2" key="1">
    <citation type="submission" date="2020-10" db="EMBL/GenBank/DDBJ databases">
        <authorList>
            <person name="Gilroy R."/>
        </authorList>
    </citation>
    <scope>NUCLEOTIDE SEQUENCE</scope>
    <source>
        <strain evidence="2">2889</strain>
    </source>
</reference>
<evidence type="ECO:0000256" key="1">
    <source>
        <dbReference type="SAM" id="MobiDB-lite"/>
    </source>
</evidence>
<name>A0A9D9DRQ0_9BACT</name>